<organism evidence="1">
    <name type="scientific">Macaca fascicularis</name>
    <name type="common">Crab-eating macaque</name>
    <name type="synonym">Cynomolgus monkey</name>
    <dbReference type="NCBI Taxonomy" id="9541"/>
    <lineage>
        <taxon>Eukaryota</taxon>
        <taxon>Metazoa</taxon>
        <taxon>Chordata</taxon>
        <taxon>Craniata</taxon>
        <taxon>Vertebrata</taxon>
        <taxon>Euteleostomi</taxon>
        <taxon>Mammalia</taxon>
        <taxon>Eutheria</taxon>
        <taxon>Euarchontoglires</taxon>
        <taxon>Primates</taxon>
        <taxon>Haplorrhini</taxon>
        <taxon>Catarrhini</taxon>
        <taxon>Cercopithecidae</taxon>
        <taxon>Cercopithecinae</taxon>
        <taxon>Macaca</taxon>
    </lineage>
</organism>
<sequence>MSFCPHKMVRSVHRHSSCNNVVSLRPLSVYTTHILHIEGDSFFCTLF</sequence>
<proteinExistence type="evidence at transcript level"/>
<accession>I7GA79</accession>
<dbReference type="AlphaFoldDB" id="I7GA79"/>
<evidence type="ECO:0000313" key="1">
    <source>
        <dbReference type="EMBL" id="BAE88447.1"/>
    </source>
</evidence>
<name>I7GA79_MACFA</name>
<dbReference type="EMBL" id="AB171384">
    <property type="protein sequence ID" value="BAE88447.1"/>
    <property type="molecule type" value="mRNA"/>
</dbReference>
<protein>
    <submittedName>
        <fullName evidence="1">Macaca fascicularis brain cDNA clone: QbsA-10417, similar to human protein phosphatase 1, regulatory (inhibitor) subunit 3C(PPP1R3C), mRNA, RefSeq: NM_005398.3</fullName>
    </submittedName>
</protein>
<reference evidence="1" key="1">
    <citation type="journal article" date="2007" name="PLoS Biol.">
        <title>Rate of evolution in brain-expressed genes in humans and other primates.</title>
        <authorList>
            <person name="Wang H.-Y."/>
            <person name="Chien H.-C."/>
            <person name="Osada N."/>
            <person name="Hashimoto K."/>
            <person name="Sugano S."/>
            <person name="Gojobori T."/>
            <person name="Chou C.-K."/>
            <person name="Tsai S.-F."/>
            <person name="Wu C.-I."/>
            <person name="Shen C.-K.J."/>
        </authorList>
    </citation>
    <scope>NUCLEOTIDE SEQUENCE</scope>
</reference>